<comment type="caution">
    <text evidence="5">The sequence shown here is derived from an EMBL/GenBank/DDBJ whole genome shotgun (WGS) entry which is preliminary data.</text>
</comment>
<evidence type="ECO:0000256" key="3">
    <source>
        <dbReference type="ARBA" id="ARBA00022801"/>
    </source>
</evidence>
<dbReference type="GO" id="GO:0000287">
    <property type="term" value="F:magnesium ion binding"/>
    <property type="evidence" value="ECO:0007669"/>
    <property type="project" value="UniProtKB-ARBA"/>
</dbReference>
<dbReference type="UniPathway" id="UPA00299"/>
<dbReference type="NCBIfam" id="TIGR00685">
    <property type="entry name" value="T6PP"/>
    <property type="match status" value="1"/>
</dbReference>
<dbReference type="Pfam" id="PF02358">
    <property type="entry name" value="Trehalose_PPase"/>
    <property type="match status" value="1"/>
</dbReference>
<comment type="cofactor">
    <cofactor evidence="4">
        <name>Mg(2+)</name>
        <dbReference type="ChEBI" id="CHEBI:18420"/>
    </cofactor>
</comment>
<dbReference type="InterPro" id="IPR006379">
    <property type="entry name" value="HAD-SF_hydro_IIB"/>
</dbReference>
<organism evidence="5 6">
    <name type="scientific">Vibrio viridaestus</name>
    <dbReference type="NCBI Taxonomy" id="2487322"/>
    <lineage>
        <taxon>Bacteria</taxon>
        <taxon>Pseudomonadati</taxon>
        <taxon>Pseudomonadota</taxon>
        <taxon>Gammaproteobacteria</taxon>
        <taxon>Vibrionales</taxon>
        <taxon>Vibrionaceae</taxon>
        <taxon>Vibrio</taxon>
    </lineage>
</organism>
<dbReference type="SUPFAM" id="SSF56784">
    <property type="entry name" value="HAD-like"/>
    <property type="match status" value="1"/>
</dbReference>
<comment type="function">
    <text evidence="4">Removes the phosphate from trehalose 6-phosphate to produce free trehalose.</text>
</comment>
<dbReference type="InterPro" id="IPR003337">
    <property type="entry name" value="Trehalose_PPase"/>
</dbReference>
<dbReference type="InterPro" id="IPR044651">
    <property type="entry name" value="OTSB-like"/>
</dbReference>
<keyword evidence="3 4" id="KW-0378">Hydrolase</keyword>
<dbReference type="EC" id="3.1.3.12" evidence="4"/>
<dbReference type="EMBL" id="RJVQ01000006">
    <property type="protein sequence ID" value="RQW62447.1"/>
    <property type="molecule type" value="Genomic_DNA"/>
</dbReference>
<proteinExistence type="inferred from homology"/>
<gene>
    <name evidence="5" type="primary">otsB</name>
    <name evidence="5" type="ORF">EES38_14840</name>
</gene>
<accession>A0A3N9TE00</accession>
<evidence type="ECO:0000313" key="6">
    <source>
        <dbReference type="Proteomes" id="UP000281112"/>
    </source>
</evidence>
<dbReference type="NCBIfam" id="TIGR01484">
    <property type="entry name" value="HAD-SF-IIB"/>
    <property type="match status" value="1"/>
</dbReference>
<dbReference type="InterPro" id="IPR036412">
    <property type="entry name" value="HAD-like_sf"/>
</dbReference>
<evidence type="ECO:0000256" key="1">
    <source>
        <dbReference type="ARBA" id="ARBA00005199"/>
    </source>
</evidence>
<dbReference type="CDD" id="cd01627">
    <property type="entry name" value="HAD_TPP"/>
    <property type="match status" value="1"/>
</dbReference>
<dbReference type="Gene3D" id="3.40.50.1000">
    <property type="entry name" value="HAD superfamily/HAD-like"/>
    <property type="match status" value="1"/>
</dbReference>
<protein>
    <recommendedName>
        <fullName evidence="4">Trehalose 6-phosphate phosphatase</fullName>
        <ecNumber evidence="4">3.1.3.12</ecNumber>
    </recommendedName>
</protein>
<sequence>MHHELPNLALDKSALFFDFDGTLVDLKPTPDEVVVSEELQSIINALDDKTSHAIALISGRNIESLDKHLQLPNIKMSGSHGMEYRLDSNLPITLHPDVIHLPDDLINQCESFCEIYGLLLERKPLSLAIHYRSQPTLEPNVIDFLTTLLKQFSQLDLKIQSGKCIREIKPSHISKATALDLFANTNDFKNRTIWYFGDDVTDEDAFEWVNAQGGVSVKIGEGESKALYRLPSPNDLKQFLLAHLVKEE</sequence>
<dbReference type="GO" id="GO:0004805">
    <property type="term" value="F:trehalose-phosphatase activity"/>
    <property type="evidence" value="ECO:0007669"/>
    <property type="project" value="UniProtKB-EC"/>
</dbReference>
<comment type="similarity">
    <text evidence="2 4">Belongs to the trehalose phosphatase family.</text>
</comment>
<dbReference type="InterPro" id="IPR023214">
    <property type="entry name" value="HAD_sf"/>
</dbReference>
<comment type="pathway">
    <text evidence="1 4">Glycan biosynthesis; trehalose biosynthesis.</text>
</comment>
<dbReference type="AlphaFoldDB" id="A0A3N9TE00"/>
<dbReference type="Proteomes" id="UP000281112">
    <property type="component" value="Unassembled WGS sequence"/>
</dbReference>
<keyword evidence="6" id="KW-1185">Reference proteome</keyword>
<evidence type="ECO:0000256" key="2">
    <source>
        <dbReference type="ARBA" id="ARBA00008770"/>
    </source>
</evidence>
<dbReference type="RefSeq" id="WP_124937987.1">
    <property type="nucleotide sequence ID" value="NZ_RJVQ01000006.1"/>
</dbReference>
<reference evidence="5 6" key="1">
    <citation type="submission" date="2018-11" db="EMBL/GenBank/DDBJ databases">
        <title>Vibrio LJC006 sp. nov., isolated from seawater during the bloom of the enteromorpha.</title>
        <authorList>
            <person name="Liang J."/>
        </authorList>
    </citation>
    <scope>NUCLEOTIDE SEQUENCE [LARGE SCALE GENOMIC DNA]</scope>
    <source>
        <strain evidence="5 6">LJC006</strain>
    </source>
</reference>
<comment type="catalytic activity">
    <reaction evidence="4">
        <text>alpha,alpha-trehalose 6-phosphate + H2O = alpha,alpha-trehalose + phosphate</text>
        <dbReference type="Rhea" id="RHEA:23420"/>
        <dbReference type="ChEBI" id="CHEBI:15377"/>
        <dbReference type="ChEBI" id="CHEBI:16551"/>
        <dbReference type="ChEBI" id="CHEBI:43474"/>
        <dbReference type="ChEBI" id="CHEBI:58429"/>
        <dbReference type="EC" id="3.1.3.12"/>
    </reaction>
</comment>
<dbReference type="PANTHER" id="PTHR43768:SF3">
    <property type="entry name" value="TREHALOSE 6-PHOSPHATE PHOSPHATASE"/>
    <property type="match status" value="1"/>
</dbReference>
<evidence type="ECO:0000256" key="4">
    <source>
        <dbReference type="RuleBase" id="RU361117"/>
    </source>
</evidence>
<dbReference type="GO" id="GO:0005992">
    <property type="term" value="P:trehalose biosynthetic process"/>
    <property type="evidence" value="ECO:0007669"/>
    <property type="project" value="UniProtKB-UniPathway"/>
</dbReference>
<dbReference type="Gene3D" id="3.30.70.1020">
    <property type="entry name" value="Trehalose-6-phosphate phosphatase related protein, domain 2"/>
    <property type="match status" value="1"/>
</dbReference>
<name>A0A3N9TE00_9VIBR</name>
<dbReference type="PANTHER" id="PTHR43768">
    <property type="entry name" value="TREHALOSE 6-PHOSPHATE PHOSPHATASE"/>
    <property type="match status" value="1"/>
</dbReference>
<evidence type="ECO:0000313" key="5">
    <source>
        <dbReference type="EMBL" id="RQW62447.1"/>
    </source>
</evidence>
<keyword evidence="4" id="KW-0479">Metal-binding</keyword>
<keyword evidence="4" id="KW-0460">Magnesium</keyword>
<dbReference type="OrthoDB" id="9800058at2"/>